<evidence type="ECO:0000313" key="34">
    <source>
        <dbReference type="Proteomes" id="UP000285652"/>
    </source>
</evidence>
<dbReference type="Proteomes" id="UP000260664">
    <property type="component" value="Unassembled WGS sequence"/>
</dbReference>
<dbReference type="EMBL" id="QSVB01000025">
    <property type="protein sequence ID" value="RGN87656.1"/>
    <property type="molecule type" value="Genomic_DNA"/>
</dbReference>
<evidence type="ECO:0000313" key="16">
    <source>
        <dbReference type="EMBL" id="RHK59407.1"/>
    </source>
</evidence>
<dbReference type="Proteomes" id="UP000261055">
    <property type="component" value="Unassembled WGS sequence"/>
</dbReference>
<evidence type="ECO:0000313" key="21">
    <source>
        <dbReference type="Proteomes" id="UP000260841"/>
    </source>
</evidence>
<dbReference type="EMBL" id="QRHN01000006">
    <property type="protein sequence ID" value="RHF79225.1"/>
    <property type="molecule type" value="Genomic_DNA"/>
</dbReference>
<dbReference type="Proteomes" id="UP000261324">
    <property type="component" value="Unassembled WGS sequence"/>
</dbReference>
<dbReference type="EMBL" id="QRVU01000120">
    <property type="protein sequence ID" value="RGS67023.1"/>
    <property type="molecule type" value="Genomic_DNA"/>
</dbReference>
<dbReference type="Proteomes" id="UP000261208">
    <property type="component" value="Unassembled WGS sequence"/>
</dbReference>
<dbReference type="NCBIfam" id="NF038093">
    <property type="entry name" value="GrdX"/>
    <property type="match status" value="1"/>
</dbReference>
<dbReference type="Proteomes" id="UP000284883">
    <property type="component" value="Unassembled WGS sequence"/>
</dbReference>
<dbReference type="GeneID" id="92864617"/>
<dbReference type="EMBL" id="QRNS01000057">
    <property type="protein sequence ID" value="RHK59407.1"/>
    <property type="molecule type" value="Genomic_DNA"/>
</dbReference>
<evidence type="ECO:0000313" key="37">
    <source>
        <dbReference type="Proteomes" id="UP000358366"/>
    </source>
</evidence>
<evidence type="ECO:0000313" key="26">
    <source>
        <dbReference type="Proteomes" id="UP000283325"/>
    </source>
</evidence>
<evidence type="ECO:0000313" key="30">
    <source>
        <dbReference type="Proteomes" id="UP000284742"/>
    </source>
</evidence>
<accession>A0A3E4PNC6</accession>
<evidence type="ECO:0000313" key="33">
    <source>
        <dbReference type="Proteomes" id="UP000285642"/>
    </source>
</evidence>
<dbReference type="Proteomes" id="UP000285642">
    <property type="component" value="Unassembled WGS sequence"/>
</dbReference>
<evidence type="ECO:0000313" key="4">
    <source>
        <dbReference type="EMBL" id="RGK81570.1"/>
    </source>
</evidence>
<name>A0A3E4PNC6_9FIRM</name>
<dbReference type="EMBL" id="QSAJ01000077">
    <property type="protein sequence ID" value="RGW46647.1"/>
    <property type="molecule type" value="Genomic_DNA"/>
</dbReference>
<dbReference type="EMBL" id="QSGQ01000011">
    <property type="protein sequence ID" value="RHB35704.1"/>
    <property type="molecule type" value="Genomic_DNA"/>
</dbReference>
<dbReference type="Proteomes" id="UP000284742">
    <property type="component" value="Unassembled WGS sequence"/>
</dbReference>
<reference evidence="20 21" key="1">
    <citation type="submission" date="2018-08" db="EMBL/GenBank/DDBJ databases">
        <title>A genome reference for cultivated species of the human gut microbiota.</title>
        <authorList>
            <person name="Zou Y."/>
            <person name="Xue W."/>
            <person name="Luo G."/>
        </authorList>
    </citation>
    <scope>NUCLEOTIDE SEQUENCE [LARGE SCALE GENOMIC DNA]</scope>
    <source>
        <strain evidence="10 25">AF12-11</strain>
        <strain evidence="9 27">AF19-4AC</strain>
        <strain evidence="8 36">AF21-25</strain>
        <strain evidence="7 28">AF25-11</strain>
        <strain evidence="18 34">AF31-13BH</strain>
        <strain evidence="17 26">AF36-1BH</strain>
        <strain evidence="16 29">AF42-21</strain>
        <strain evidence="15 35">AM23-7AC</strain>
        <strain evidence="14 30">AM37-5</strain>
        <strain evidence="13 31">AM40-15AC</strain>
        <strain evidence="12 33">AM42-8</strain>
        <strain evidence="11 32">AM46-16</strain>
        <strain evidence="6 22">OM02-12</strain>
        <strain evidence="5 21">OM03-2</strain>
        <strain evidence="4 24">TF09-3</strain>
        <strain evidence="3 23">TF11-11</strain>
        <strain evidence="2 20">TM09-19AC</strain>
    </source>
</reference>
<dbReference type="EMBL" id="QSFS01000025">
    <property type="protein sequence ID" value="RHA65459.1"/>
    <property type="molecule type" value="Genomic_DNA"/>
</dbReference>
<evidence type="ECO:0000313" key="18">
    <source>
        <dbReference type="EMBL" id="RHN13956.1"/>
    </source>
</evidence>
<evidence type="ECO:0000313" key="7">
    <source>
        <dbReference type="EMBL" id="RGR54503.1"/>
    </source>
</evidence>
<evidence type="ECO:0000313" key="12">
    <source>
        <dbReference type="EMBL" id="RHA65459.1"/>
    </source>
</evidence>
<evidence type="ECO:0000313" key="28">
    <source>
        <dbReference type="Proteomes" id="UP000283652"/>
    </source>
</evidence>
<dbReference type="Proteomes" id="UP000266376">
    <property type="component" value="Unassembled WGS sequence"/>
</dbReference>
<dbReference type="Proteomes" id="UP000283652">
    <property type="component" value="Unassembled WGS sequence"/>
</dbReference>
<protein>
    <submittedName>
        <fullName evidence="4">GrdX protein</fullName>
    </submittedName>
</protein>
<evidence type="ECO:0000313" key="1">
    <source>
        <dbReference type="EMBL" id="NME57274.1"/>
    </source>
</evidence>
<dbReference type="Proteomes" id="UP000580130">
    <property type="component" value="Unassembled WGS sequence"/>
</dbReference>
<evidence type="ECO:0000313" key="38">
    <source>
        <dbReference type="Proteomes" id="UP000580130"/>
    </source>
</evidence>
<evidence type="ECO:0000313" key="8">
    <source>
        <dbReference type="EMBL" id="RGS67023.1"/>
    </source>
</evidence>
<evidence type="ECO:0000313" key="29">
    <source>
        <dbReference type="Proteomes" id="UP000284152"/>
    </source>
</evidence>
<dbReference type="EMBL" id="JABAFX010000015">
    <property type="protein sequence ID" value="NME57274.1"/>
    <property type="molecule type" value="Genomic_DNA"/>
</dbReference>
<evidence type="ECO:0000313" key="23">
    <source>
        <dbReference type="Proteomes" id="UP000261208"/>
    </source>
</evidence>
<dbReference type="EMBL" id="QRPD01000015">
    <property type="protein sequence ID" value="RHL85196.1"/>
    <property type="molecule type" value="Genomic_DNA"/>
</dbReference>
<dbReference type="EMBL" id="QSEW01000013">
    <property type="protein sequence ID" value="RGZ98893.1"/>
    <property type="molecule type" value="Genomic_DNA"/>
</dbReference>
<evidence type="ECO:0000313" key="2">
    <source>
        <dbReference type="EMBL" id="RGI80518.1"/>
    </source>
</evidence>
<dbReference type="EMBL" id="QSQQ01000008">
    <property type="protein sequence ID" value="RGK47972.1"/>
    <property type="molecule type" value="Genomic_DNA"/>
</dbReference>
<evidence type="ECO:0000313" key="15">
    <source>
        <dbReference type="EMBL" id="RHF79225.1"/>
    </source>
</evidence>
<dbReference type="EMBL" id="QRWH01000011">
    <property type="protein sequence ID" value="RGT07832.1"/>
    <property type="molecule type" value="Genomic_DNA"/>
</dbReference>
<gene>
    <name evidence="19" type="ORF">DFSSTS7063_03338</name>
    <name evidence="16" type="ORF">DW054_16220</name>
    <name evidence="15" type="ORF">DW658_05850</name>
    <name evidence="14" type="ORF">DW860_13405</name>
    <name evidence="13" type="ORF">DW885_13310</name>
    <name evidence="12" type="ORF">DW924_15375</name>
    <name evidence="11" type="ORF">DW957_11290</name>
    <name evidence="10" type="ORF">DWV67_16000</name>
    <name evidence="9" type="ORF">DWX53_11055</name>
    <name evidence="8" type="ORF">DWX78_14740</name>
    <name evidence="7" type="ORF">DWY33_14715</name>
    <name evidence="18" type="ORF">DWZ24_13255</name>
    <name evidence="17" type="ORF">DWZ98_13915</name>
    <name evidence="6" type="ORF">DXB12_08510</name>
    <name evidence="5" type="ORF">DXB36_15100</name>
    <name evidence="4" type="ORF">DXC93_10725</name>
    <name evidence="3" type="ORF">DXD10_07445</name>
    <name evidence="2" type="ORF">DXD84_14380</name>
    <name evidence="1" type="ORF">HF855_07530</name>
</gene>
<reference evidence="1 38" key="3">
    <citation type="submission" date="2020-04" db="EMBL/GenBank/DDBJ databases">
        <authorList>
            <person name="Hitch T.C.A."/>
            <person name="Wylensek D."/>
            <person name="Clavel T."/>
        </authorList>
    </citation>
    <scope>NUCLEOTIDE SEQUENCE [LARGE SCALE GENOMIC DNA]</scope>
    <source>
        <strain evidence="1 38">BSM-383-APC-5F</strain>
    </source>
</reference>
<evidence type="ECO:0000313" key="6">
    <source>
        <dbReference type="EMBL" id="RGO50841.1"/>
    </source>
</evidence>
<proteinExistence type="predicted"/>
<sequence>MKKDYIIITNNPLVPQMLDEEHEVDYSEISYEDVLGKVRDRIHEGHLLLSHPLSGSVKPNETPYKSVMISRKAGKLDERSLSIIEGAIRSCAKFEFKSEKYREFMPETFKDFQLIDWTLLQSAISSADVW</sequence>
<evidence type="ECO:0000313" key="11">
    <source>
        <dbReference type="EMBL" id="RGZ98893.1"/>
    </source>
</evidence>
<dbReference type="RefSeq" id="WP_005331254.1">
    <property type="nucleotide sequence ID" value="NZ_AP031430.1"/>
</dbReference>
<evidence type="ECO:0000313" key="36">
    <source>
        <dbReference type="Proteomes" id="UP000285981"/>
    </source>
</evidence>
<dbReference type="Proteomes" id="UP000283325">
    <property type="component" value="Unassembled WGS sequence"/>
</dbReference>
<dbReference type="Proteomes" id="UP000285652">
    <property type="component" value="Unassembled WGS sequence"/>
</dbReference>
<dbReference type="Proteomes" id="UP000284152">
    <property type="component" value="Unassembled WGS sequence"/>
</dbReference>
<evidence type="ECO:0000313" key="20">
    <source>
        <dbReference type="Proteomes" id="UP000260664"/>
    </source>
</evidence>
<evidence type="ECO:0000313" key="31">
    <source>
        <dbReference type="Proteomes" id="UP000284883"/>
    </source>
</evidence>
<evidence type="ECO:0000313" key="17">
    <source>
        <dbReference type="EMBL" id="RHL85196.1"/>
    </source>
</evidence>
<evidence type="ECO:0000313" key="5">
    <source>
        <dbReference type="EMBL" id="RGN87656.1"/>
    </source>
</evidence>
<reference evidence="19 37" key="2">
    <citation type="submission" date="2019-07" db="EMBL/GenBank/DDBJ databases">
        <authorList>
            <person name="Hibberd C M."/>
            <person name="Gehrig L. J."/>
            <person name="Chang H.-W."/>
            <person name="Venkatesh S."/>
        </authorList>
    </citation>
    <scope>NUCLEOTIDE SEQUENCE [LARGE SCALE GENOMIC DNA]</scope>
    <source>
        <strain evidence="19">Dorea_formicigenerans_SSTS_Bg7063</strain>
    </source>
</reference>
<dbReference type="Proteomes" id="UP000358366">
    <property type="component" value="Unassembled WGS sequence"/>
</dbReference>
<evidence type="ECO:0000313" key="19">
    <source>
        <dbReference type="EMBL" id="VUX23790.1"/>
    </source>
</evidence>
<dbReference type="EMBL" id="CABHNI010000062">
    <property type="protein sequence ID" value="VUX23790.1"/>
    <property type="molecule type" value="Genomic_DNA"/>
</dbReference>
<dbReference type="InterPro" id="IPR047735">
    <property type="entry name" value="GrdX-like"/>
</dbReference>
<dbReference type="Proteomes" id="UP000284962">
    <property type="component" value="Unassembled WGS sequence"/>
</dbReference>
<evidence type="ECO:0000313" key="3">
    <source>
        <dbReference type="EMBL" id="RGK47972.1"/>
    </source>
</evidence>
<organism evidence="4 24">
    <name type="scientific">Dorea formicigenerans</name>
    <dbReference type="NCBI Taxonomy" id="39486"/>
    <lineage>
        <taxon>Bacteria</taxon>
        <taxon>Bacillati</taxon>
        <taxon>Bacillota</taxon>
        <taxon>Clostridia</taxon>
        <taxon>Lachnospirales</taxon>
        <taxon>Lachnospiraceae</taxon>
        <taxon>Dorea</taxon>
    </lineage>
</organism>
<dbReference type="Proteomes" id="UP000285981">
    <property type="component" value="Unassembled WGS sequence"/>
</dbReference>
<evidence type="ECO:0000313" key="35">
    <source>
        <dbReference type="Proteomes" id="UP000285666"/>
    </source>
</evidence>
<dbReference type="EMBL" id="QSHK01000012">
    <property type="protein sequence ID" value="RHC04069.1"/>
    <property type="molecule type" value="Genomic_DNA"/>
</dbReference>
<evidence type="ECO:0000313" key="24">
    <source>
        <dbReference type="Proteomes" id="UP000261324"/>
    </source>
</evidence>
<evidence type="ECO:0000313" key="27">
    <source>
        <dbReference type="Proteomes" id="UP000283630"/>
    </source>
</evidence>
<evidence type="ECO:0000313" key="14">
    <source>
        <dbReference type="EMBL" id="RHC04069.1"/>
    </source>
</evidence>
<evidence type="ECO:0000313" key="22">
    <source>
        <dbReference type="Proteomes" id="UP000261055"/>
    </source>
</evidence>
<evidence type="ECO:0000313" key="13">
    <source>
        <dbReference type="EMBL" id="RHB35704.1"/>
    </source>
</evidence>
<dbReference type="EMBL" id="QSOI01000032">
    <property type="protein sequence ID" value="RGI80518.1"/>
    <property type="molecule type" value="Genomic_DNA"/>
</dbReference>
<dbReference type="Proteomes" id="UP000260841">
    <property type="component" value="Unassembled WGS sequence"/>
</dbReference>
<dbReference type="EMBL" id="QSVQ01000008">
    <property type="protein sequence ID" value="RGO50841.1"/>
    <property type="molecule type" value="Genomic_DNA"/>
</dbReference>
<keyword evidence="22" id="KW-1185">Reference proteome</keyword>
<evidence type="ECO:0000313" key="10">
    <source>
        <dbReference type="EMBL" id="RGW46647.1"/>
    </source>
</evidence>
<dbReference type="EMBL" id="QRUK01000041">
    <property type="protein sequence ID" value="RGR54503.1"/>
    <property type="molecule type" value="Genomic_DNA"/>
</dbReference>
<dbReference type="EMBL" id="QSRA01000014">
    <property type="protein sequence ID" value="RGK81570.1"/>
    <property type="molecule type" value="Genomic_DNA"/>
</dbReference>
<dbReference type="EMBL" id="QRQQ01000014">
    <property type="protein sequence ID" value="RHN13956.1"/>
    <property type="molecule type" value="Genomic_DNA"/>
</dbReference>
<dbReference type="Proteomes" id="UP000283630">
    <property type="component" value="Unassembled WGS sequence"/>
</dbReference>
<evidence type="ECO:0000313" key="32">
    <source>
        <dbReference type="Proteomes" id="UP000284962"/>
    </source>
</evidence>
<evidence type="ECO:0000313" key="25">
    <source>
        <dbReference type="Proteomes" id="UP000266376"/>
    </source>
</evidence>
<dbReference type="AlphaFoldDB" id="A0A3E4PNC6"/>
<evidence type="ECO:0000313" key="9">
    <source>
        <dbReference type="EMBL" id="RGT07832.1"/>
    </source>
</evidence>
<dbReference type="Proteomes" id="UP000285666">
    <property type="component" value="Unassembled WGS sequence"/>
</dbReference>